<reference evidence="12" key="1">
    <citation type="submission" date="2025-08" db="UniProtKB">
        <authorList>
            <consortium name="Ensembl"/>
        </authorList>
    </citation>
    <scope>IDENTIFICATION</scope>
</reference>
<keyword evidence="8" id="KW-0675">Receptor</keyword>
<keyword evidence="6" id="KW-0472">Membrane</keyword>
<dbReference type="Pfam" id="PF07686">
    <property type="entry name" value="V-set"/>
    <property type="match status" value="2"/>
</dbReference>
<evidence type="ECO:0000313" key="13">
    <source>
        <dbReference type="Proteomes" id="UP000265020"/>
    </source>
</evidence>
<name>A0A3Q2D376_CYPVA</name>
<evidence type="ECO:0000256" key="6">
    <source>
        <dbReference type="ARBA" id="ARBA00023136"/>
    </source>
</evidence>
<comment type="subcellular location">
    <subcellularLocation>
        <location evidence="1">Cell membrane</location>
        <topology evidence="1">Single-pass type I membrane protein</topology>
    </subcellularLocation>
</comment>
<keyword evidence="10" id="KW-0393">Immunoglobulin domain</keyword>
<dbReference type="GO" id="GO:0042130">
    <property type="term" value="P:negative regulation of T cell proliferation"/>
    <property type="evidence" value="ECO:0007669"/>
    <property type="project" value="TreeGrafter"/>
</dbReference>
<evidence type="ECO:0000256" key="7">
    <source>
        <dbReference type="ARBA" id="ARBA00023157"/>
    </source>
</evidence>
<dbReference type="STRING" id="28743.ENSCVAP00000012714"/>
<dbReference type="InterPro" id="IPR013106">
    <property type="entry name" value="Ig_V-set"/>
</dbReference>
<protein>
    <recommendedName>
        <fullName evidence="11">Ig-like domain-containing protein</fullName>
    </recommendedName>
</protein>
<evidence type="ECO:0000256" key="4">
    <source>
        <dbReference type="ARBA" id="ARBA00022729"/>
    </source>
</evidence>
<evidence type="ECO:0000313" key="12">
    <source>
        <dbReference type="Ensembl" id="ENSCVAP00000012714.1"/>
    </source>
</evidence>
<dbReference type="InterPro" id="IPR051713">
    <property type="entry name" value="T-cell_Activation_Regulation"/>
</dbReference>
<dbReference type="InterPro" id="IPR036179">
    <property type="entry name" value="Ig-like_dom_sf"/>
</dbReference>
<keyword evidence="7" id="KW-1015">Disulfide bond</keyword>
<accession>A0A3Q2D376</accession>
<dbReference type="GeneTree" id="ENSGT01140000284868"/>
<evidence type="ECO:0000256" key="1">
    <source>
        <dbReference type="ARBA" id="ARBA00004251"/>
    </source>
</evidence>
<keyword evidence="13" id="KW-1185">Reference proteome</keyword>
<keyword evidence="4" id="KW-0732">Signal</keyword>
<dbReference type="OMA" id="GHILMIK"/>
<evidence type="ECO:0000259" key="11">
    <source>
        <dbReference type="PROSITE" id="PS50835"/>
    </source>
</evidence>
<evidence type="ECO:0000256" key="10">
    <source>
        <dbReference type="ARBA" id="ARBA00023319"/>
    </source>
</evidence>
<evidence type="ECO:0000256" key="9">
    <source>
        <dbReference type="ARBA" id="ARBA00023180"/>
    </source>
</evidence>
<dbReference type="Ensembl" id="ENSCVAT00000020049.1">
    <property type="protein sequence ID" value="ENSCVAP00000012714.1"/>
    <property type="gene ID" value="ENSCVAG00000015161.1"/>
</dbReference>
<dbReference type="SUPFAM" id="SSF48726">
    <property type="entry name" value="Immunoglobulin"/>
    <property type="match status" value="2"/>
</dbReference>
<dbReference type="GO" id="GO:0031295">
    <property type="term" value="P:T cell costimulation"/>
    <property type="evidence" value="ECO:0007669"/>
    <property type="project" value="TreeGrafter"/>
</dbReference>
<dbReference type="GO" id="GO:0006955">
    <property type="term" value="P:immune response"/>
    <property type="evidence" value="ECO:0007669"/>
    <property type="project" value="TreeGrafter"/>
</dbReference>
<evidence type="ECO:0000256" key="3">
    <source>
        <dbReference type="ARBA" id="ARBA00022692"/>
    </source>
</evidence>
<dbReference type="Proteomes" id="UP000265020">
    <property type="component" value="Unassembled WGS sequence"/>
</dbReference>
<dbReference type="InterPro" id="IPR013783">
    <property type="entry name" value="Ig-like_fold"/>
</dbReference>
<dbReference type="SMART" id="SM00406">
    <property type="entry name" value="IGv"/>
    <property type="match status" value="2"/>
</dbReference>
<dbReference type="PROSITE" id="PS50835">
    <property type="entry name" value="IG_LIKE"/>
    <property type="match status" value="2"/>
</dbReference>
<keyword evidence="9" id="KW-0325">Glycoprotein</keyword>
<keyword evidence="3" id="KW-0812">Transmembrane</keyword>
<reference evidence="12" key="2">
    <citation type="submission" date="2025-09" db="UniProtKB">
        <authorList>
            <consortium name="Ensembl"/>
        </authorList>
    </citation>
    <scope>IDENTIFICATION</scope>
</reference>
<organism evidence="12 13">
    <name type="scientific">Cyprinodon variegatus</name>
    <name type="common">Sheepshead minnow</name>
    <dbReference type="NCBI Taxonomy" id="28743"/>
    <lineage>
        <taxon>Eukaryota</taxon>
        <taxon>Metazoa</taxon>
        <taxon>Chordata</taxon>
        <taxon>Craniata</taxon>
        <taxon>Vertebrata</taxon>
        <taxon>Euteleostomi</taxon>
        <taxon>Actinopterygii</taxon>
        <taxon>Neopterygii</taxon>
        <taxon>Teleostei</taxon>
        <taxon>Neoteleostei</taxon>
        <taxon>Acanthomorphata</taxon>
        <taxon>Ovalentaria</taxon>
        <taxon>Atherinomorphae</taxon>
        <taxon>Cyprinodontiformes</taxon>
        <taxon>Cyprinodontidae</taxon>
        <taxon>Cyprinodon</taxon>
    </lineage>
</organism>
<proteinExistence type="predicted"/>
<evidence type="ECO:0000256" key="8">
    <source>
        <dbReference type="ARBA" id="ARBA00023170"/>
    </source>
</evidence>
<sequence length="211" mass="23877">MIWLIPPALVSALQAKEGDPFVLLPCQFDTFEVTNPTVLWTFSSSTVHRRQQGEDQLQDQDPRYRGRTSMRTDALADKDLSLNLTKLVLSDSGNYSCISVLLPCKTTACLSEDVRVEWTDEGGRKVHVYENGSDLPDEQDGLYKTRTAMEKKFKSGDVSLTLKHPSDEDKNIYTCKIYSQGKILTQKTVTLYIKGQRFNCILSLLIFKISN</sequence>
<dbReference type="InterPro" id="IPR007110">
    <property type="entry name" value="Ig-like_dom"/>
</dbReference>
<feature type="domain" description="Ig-like" evidence="11">
    <location>
        <begin position="7"/>
        <end position="97"/>
    </location>
</feature>
<dbReference type="AlphaFoldDB" id="A0A3Q2D376"/>
<evidence type="ECO:0000256" key="5">
    <source>
        <dbReference type="ARBA" id="ARBA00022989"/>
    </source>
</evidence>
<keyword evidence="2" id="KW-1003">Cell membrane</keyword>
<dbReference type="PANTHER" id="PTHR25466:SF14">
    <property type="entry name" value="BUTYROPHILIN SUBFAMILY 2 MEMBER A2-LIKE-RELATED"/>
    <property type="match status" value="1"/>
</dbReference>
<dbReference type="PANTHER" id="PTHR25466">
    <property type="entry name" value="T-LYMPHOCYTE ACTIVATION ANTIGEN"/>
    <property type="match status" value="1"/>
</dbReference>
<dbReference type="GO" id="GO:0007166">
    <property type="term" value="P:cell surface receptor signaling pathway"/>
    <property type="evidence" value="ECO:0007669"/>
    <property type="project" value="TreeGrafter"/>
</dbReference>
<evidence type="ECO:0000256" key="2">
    <source>
        <dbReference type="ARBA" id="ARBA00022475"/>
    </source>
</evidence>
<dbReference type="GO" id="GO:0042102">
    <property type="term" value="P:positive regulation of T cell proliferation"/>
    <property type="evidence" value="ECO:0007669"/>
    <property type="project" value="TreeGrafter"/>
</dbReference>
<keyword evidence="5" id="KW-1133">Transmembrane helix</keyword>
<dbReference type="Gene3D" id="2.60.40.10">
    <property type="entry name" value="Immunoglobulins"/>
    <property type="match status" value="2"/>
</dbReference>
<dbReference type="GO" id="GO:0071222">
    <property type="term" value="P:cellular response to lipopolysaccharide"/>
    <property type="evidence" value="ECO:0007669"/>
    <property type="project" value="TreeGrafter"/>
</dbReference>
<feature type="domain" description="Ig-like" evidence="11">
    <location>
        <begin position="99"/>
        <end position="190"/>
    </location>
</feature>
<dbReference type="GO" id="GO:0009897">
    <property type="term" value="C:external side of plasma membrane"/>
    <property type="evidence" value="ECO:0007669"/>
    <property type="project" value="TreeGrafter"/>
</dbReference>